<dbReference type="GO" id="GO:0008081">
    <property type="term" value="F:phosphoric diester hydrolase activity"/>
    <property type="evidence" value="ECO:0007669"/>
    <property type="project" value="UniProtKB-ARBA"/>
</dbReference>
<dbReference type="InterPro" id="IPR021812">
    <property type="entry name" value="DUF3391"/>
</dbReference>
<gene>
    <name evidence="2" type="ORF">ACCAA_450011</name>
</gene>
<dbReference type="PROSITE" id="PS51832">
    <property type="entry name" value="HD_GYP"/>
    <property type="match status" value="1"/>
</dbReference>
<dbReference type="RefSeq" id="WP_186407770.1">
    <property type="nucleotide sequence ID" value="NZ_FLQX01000122.1"/>
</dbReference>
<sequence>MPPAPDAITPQDGEICIDASQLRPGVHVRLPVPWVEHQFMFNSFVIANEEQARLIAAMQLPQLFCNPTRCKVQPLPRQPAAAPLADMLNTLEKARLSAVVAAGLAEKRERSRVMNELRERLDVAQQHFVGATKAVEGAIRAFAANPREAIKQVAKVSEESTAALLADPDSAIVLIAEKAQDDGYAAHALAVMTLSLLLGKQARLPEQALRALGIGALLHDIGKQEIKSSILRNSERNRHEEAIYQTHSRTGREQAERAGSLSQPMLDAILYHHERFDGSGFPERLVGSAIPLAARVVAIANRFDNLVNPVDYRRALSPSEALSTLWTREQKAFDGALLPLFVRAMGVYPPGSIVQLSDGRIGAVVSSAPAGRPLSPKVMIYAPEVPRRQSIIIDLASETNEQAVTIERPLRLQARTAEELDYLLPRRKINWSYMTERK</sequence>
<dbReference type="PANTHER" id="PTHR43155:SF2">
    <property type="entry name" value="CYCLIC DI-GMP PHOSPHODIESTERASE PA4108"/>
    <property type="match status" value="1"/>
</dbReference>
<feature type="domain" description="HD-GYP" evidence="1">
    <location>
        <begin position="162"/>
        <end position="357"/>
    </location>
</feature>
<dbReference type="Gene3D" id="1.10.3210.10">
    <property type="entry name" value="Hypothetical protein af1432"/>
    <property type="match status" value="1"/>
</dbReference>
<protein>
    <submittedName>
        <fullName evidence="2">Metal dependent phosphohydrolase</fullName>
    </submittedName>
</protein>
<organism evidence="2 3">
    <name type="scientific">Candidatus Accumulibacter aalborgensis</name>
    <dbReference type="NCBI Taxonomy" id="1860102"/>
    <lineage>
        <taxon>Bacteria</taxon>
        <taxon>Pseudomonadati</taxon>
        <taxon>Pseudomonadota</taxon>
        <taxon>Betaproteobacteria</taxon>
        <taxon>Candidatus Accumulibacter</taxon>
    </lineage>
</organism>
<dbReference type="CDD" id="cd00077">
    <property type="entry name" value="HDc"/>
    <property type="match status" value="1"/>
</dbReference>
<dbReference type="Pfam" id="PF13487">
    <property type="entry name" value="HD_5"/>
    <property type="match status" value="1"/>
</dbReference>
<name>A0A1A8XSS4_9PROT</name>
<evidence type="ECO:0000259" key="1">
    <source>
        <dbReference type="PROSITE" id="PS51832"/>
    </source>
</evidence>
<dbReference type="InterPro" id="IPR037522">
    <property type="entry name" value="HD_GYP_dom"/>
</dbReference>
<dbReference type="AlphaFoldDB" id="A0A1A8XSS4"/>
<evidence type="ECO:0000313" key="3">
    <source>
        <dbReference type="Proteomes" id="UP000199169"/>
    </source>
</evidence>
<proteinExistence type="predicted"/>
<dbReference type="EMBL" id="FLQX01000122">
    <property type="protein sequence ID" value="SBT07562.1"/>
    <property type="molecule type" value="Genomic_DNA"/>
</dbReference>
<dbReference type="STRING" id="1860102.ACCAA_450011"/>
<dbReference type="Pfam" id="PF11871">
    <property type="entry name" value="DUF3391"/>
    <property type="match status" value="1"/>
</dbReference>
<reference evidence="2 3" key="1">
    <citation type="submission" date="2016-06" db="EMBL/GenBank/DDBJ databases">
        <authorList>
            <person name="Kjaerup R.B."/>
            <person name="Dalgaard T.S."/>
            <person name="Juul-Madsen H.R."/>
        </authorList>
    </citation>
    <scope>NUCLEOTIDE SEQUENCE [LARGE SCALE GENOMIC DNA]</scope>
    <source>
        <strain evidence="2">3</strain>
    </source>
</reference>
<keyword evidence="2" id="KW-0378">Hydrolase</keyword>
<dbReference type="PANTHER" id="PTHR43155">
    <property type="entry name" value="CYCLIC DI-GMP PHOSPHODIESTERASE PA4108-RELATED"/>
    <property type="match status" value="1"/>
</dbReference>
<dbReference type="Proteomes" id="UP000199169">
    <property type="component" value="Unassembled WGS sequence"/>
</dbReference>
<dbReference type="SMART" id="SM00471">
    <property type="entry name" value="HDc"/>
    <property type="match status" value="1"/>
</dbReference>
<accession>A0A1A8XSS4</accession>
<dbReference type="SUPFAM" id="SSF109604">
    <property type="entry name" value="HD-domain/PDEase-like"/>
    <property type="match status" value="1"/>
</dbReference>
<dbReference type="InterPro" id="IPR003607">
    <property type="entry name" value="HD/PDEase_dom"/>
</dbReference>
<evidence type="ECO:0000313" key="2">
    <source>
        <dbReference type="EMBL" id="SBT07562.1"/>
    </source>
</evidence>
<keyword evidence="3" id="KW-1185">Reference proteome</keyword>